<gene>
    <name evidence="3" type="ORF">FHU40_001514</name>
</gene>
<name>A0A7W4VUF7_9ACTN</name>
<accession>A0A7W4VUF7</accession>
<feature type="domain" description="Acyl-CoA thioesterase-like C-terminal" evidence="2">
    <location>
        <begin position="128"/>
        <end position="257"/>
    </location>
</feature>
<dbReference type="InterPro" id="IPR029069">
    <property type="entry name" value="HotDog_dom_sf"/>
</dbReference>
<dbReference type="Pfam" id="PF13622">
    <property type="entry name" value="4HBT_3"/>
    <property type="match status" value="1"/>
</dbReference>
<dbReference type="AlphaFoldDB" id="A0A7W4VUF7"/>
<evidence type="ECO:0008006" key="5">
    <source>
        <dbReference type="Google" id="ProtNLM"/>
    </source>
</evidence>
<comment type="caution">
    <text evidence="3">The sequence shown here is derived from an EMBL/GenBank/DDBJ whole genome shotgun (WGS) entry which is preliminary data.</text>
</comment>
<dbReference type="RefSeq" id="WP_183591590.1">
    <property type="nucleotide sequence ID" value="NZ_JACHWR010000001.1"/>
</dbReference>
<dbReference type="InterPro" id="IPR042171">
    <property type="entry name" value="Acyl-CoA_hotdog"/>
</dbReference>
<dbReference type="SUPFAM" id="SSF54637">
    <property type="entry name" value="Thioesterase/thiol ester dehydrase-isomerase"/>
    <property type="match status" value="1"/>
</dbReference>
<dbReference type="InterPro" id="IPR049450">
    <property type="entry name" value="ACOT8-like_C"/>
</dbReference>
<evidence type="ECO:0000259" key="1">
    <source>
        <dbReference type="Pfam" id="PF13622"/>
    </source>
</evidence>
<proteinExistence type="predicted"/>
<evidence type="ECO:0000259" key="2">
    <source>
        <dbReference type="Pfam" id="PF20789"/>
    </source>
</evidence>
<reference evidence="3 4" key="1">
    <citation type="submission" date="2020-08" db="EMBL/GenBank/DDBJ databases">
        <title>Sequencing the genomes of 1000 actinobacteria strains.</title>
        <authorList>
            <person name="Klenk H.-P."/>
        </authorList>
    </citation>
    <scope>NUCLEOTIDE SEQUENCE [LARGE SCALE GENOMIC DNA]</scope>
    <source>
        <strain evidence="3 4">DSM 105498</strain>
    </source>
</reference>
<sequence>MSAATSYFVRLGEGRFRATDLTSGAWSTTEQHISPLHGLVAHELERYAAARGDDGLVLGRISFDILGVVGVEEFETDVAVVRAGRTIELLEATAAWRGRTVLRARAWRLAATDTSVVAGGLPEPLAGPDTAAPWAMAELWPGGYIASLDVRTLAPPLPGRTTAWVSTPHPLLPDEEVSELAAYVGLVDTANGIAVRRSPEEWLFPNLDLTIHLFRSPSGSWVGLDTTVTWGPSGHGLTATVLHDESGPVGRAEQLLTLRPRTVGGR</sequence>
<feature type="domain" description="Acyl-CoA thioesterase-like N-terminal HotDog" evidence="1">
    <location>
        <begin position="23"/>
        <end position="108"/>
    </location>
</feature>
<dbReference type="Gene3D" id="2.40.160.210">
    <property type="entry name" value="Acyl-CoA thioesterase, double hotdog domain"/>
    <property type="match status" value="1"/>
</dbReference>
<evidence type="ECO:0000313" key="3">
    <source>
        <dbReference type="EMBL" id="MBB3041713.1"/>
    </source>
</evidence>
<protein>
    <recommendedName>
        <fullName evidence="5">Thioesterase family protein</fullName>
    </recommendedName>
</protein>
<dbReference type="InterPro" id="IPR049449">
    <property type="entry name" value="TesB_ACOT8-like_N"/>
</dbReference>
<dbReference type="EMBL" id="JACHWR010000001">
    <property type="protein sequence ID" value="MBB3041713.1"/>
    <property type="molecule type" value="Genomic_DNA"/>
</dbReference>
<evidence type="ECO:0000313" key="4">
    <source>
        <dbReference type="Proteomes" id="UP000589626"/>
    </source>
</evidence>
<dbReference type="Proteomes" id="UP000589626">
    <property type="component" value="Unassembled WGS sequence"/>
</dbReference>
<keyword evidence="4" id="KW-1185">Reference proteome</keyword>
<dbReference type="Pfam" id="PF20789">
    <property type="entry name" value="4HBT_3C"/>
    <property type="match status" value="1"/>
</dbReference>
<organism evidence="3 4">
    <name type="scientific">Nocardioides soli</name>
    <dbReference type="NCBI Taxonomy" id="1036020"/>
    <lineage>
        <taxon>Bacteria</taxon>
        <taxon>Bacillati</taxon>
        <taxon>Actinomycetota</taxon>
        <taxon>Actinomycetes</taxon>
        <taxon>Propionibacteriales</taxon>
        <taxon>Nocardioidaceae</taxon>
        <taxon>Nocardioides</taxon>
    </lineage>
</organism>